<protein>
    <recommendedName>
        <fullName evidence="2">Oligopeptide transport permease C-like N-terminal domain-containing protein</fullName>
    </recommendedName>
</protein>
<gene>
    <name evidence="3" type="ORF">M5X09_01260</name>
</gene>
<dbReference type="EMBL" id="JAMDLW010000001">
    <property type="protein sequence ID" value="MCY9518296.1"/>
    <property type="molecule type" value="Genomic_DNA"/>
</dbReference>
<evidence type="ECO:0000313" key="4">
    <source>
        <dbReference type="Proteomes" id="UP001207626"/>
    </source>
</evidence>
<keyword evidence="1" id="KW-0472">Membrane</keyword>
<organism evidence="3 4">
    <name type="scientific">Paenibacillus apiarius</name>
    <dbReference type="NCBI Taxonomy" id="46240"/>
    <lineage>
        <taxon>Bacteria</taxon>
        <taxon>Bacillati</taxon>
        <taxon>Bacillota</taxon>
        <taxon>Bacilli</taxon>
        <taxon>Bacillales</taxon>
        <taxon>Paenibacillaceae</taxon>
        <taxon>Paenibacillus</taxon>
    </lineage>
</organism>
<evidence type="ECO:0000313" key="3">
    <source>
        <dbReference type="EMBL" id="MCY9518296.1"/>
    </source>
</evidence>
<dbReference type="Pfam" id="PF12911">
    <property type="entry name" value="OppC_N"/>
    <property type="match status" value="1"/>
</dbReference>
<keyword evidence="1" id="KW-1133">Transmembrane helix</keyword>
<feature type="transmembrane region" description="Helical" evidence="1">
    <location>
        <begin position="12"/>
        <end position="33"/>
    </location>
</feature>
<comment type="caution">
    <text evidence="3">The sequence shown here is derived from an EMBL/GenBank/DDBJ whole genome shotgun (WGS) entry which is preliminary data.</text>
</comment>
<keyword evidence="4" id="KW-1185">Reference proteome</keyword>
<accession>A0ABT4DQH4</accession>
<feature type="domain" description="Oligopeptide transport permease C-like N-terminal" evidence="2">
    <location>
        <begin position="3"/>
        <end position="36"/>
    </location>
</feature>
<name>A0ABT4DQH4_9BACL</name>
<keyword evidence="1" id="KW-0812">Transmembrane</keyword>
<evidence type="ECO:0000256" key="1">
    <source>
        <dbReference type="SAM" id="Phobius"/>
    </source>
</evidence>
<dbReference type="Proteomes" id="UP001207626">
    <property type="component" value="Unassembled WGS sequence"/>
</dbReference>
<evidence type="ECO:0000259" key="2">
    <source>
        <dbReference type="Pfam" id="PF12911"/>
    </source>
</evidence>
<proteinExistence type="predicted"/>
<dbReference type="RefSeq" id="WP_087432772.1">
    <property type="nucleotide sequence ID" value="NZ_JAMDLV010000009.1"/>
</dbReference>
<sequence>MATTRLIQSRRSHIGFLFIILLLLFSIFTPFIAEEDRAFMNGSSKWVKNFSDHQLTGVARHITALKHLRIHKMALIFVIFSMFIIKKVSFPILHFHTRFSVIMKRLFLMPIKFTSTYVAYSR</sequence>
<reference evidence="3 4" key="1">
    <citation type="submission" date="2022-05" db="EMBL/GenBank/DDBJ databases">
        <title>Genome Sequencing of Bee-Associated Microbes.</title>
        <authorList>
            <person name="Dunlap C."/>
        </authorList>
    </citation>
    <scope>NUCLEOTIDE SEQUENCE [LARGE SCALE GENOMIC DNA]</scope>
    <source>
        <strain evidence="3 4">NRRL NRS-1438</strain>
    </source>
</reference>
<feature type="transmembrane region" description="Helical" evidence="1">
    <location>
        <begin position="73"/>
        <end position="95"/>
    </location>
</feature>
<dbReference type="InterPro" id="IPR025966">
    <property type="entry name" value="OppC_N"/>
</dbReference>